<keyword evidence="2" id="KW-1185">Reference proteome</keyword>
<evidence type="ECO:0000313" key="1">
    <source>
        <dbReference type="EMBL" id="KAI4860203.1"/>
    </source>
</evidence>
<reference evidence="1 2" key="1">
    <citation type="journal article" date="2022" name="New Phytol.">
        <title>Ecological generalism drives hyperdiversity of secondary metabolite gene clusters in xylarialean endophytes.</title>
        <authorList>
            <person name="Franco M.E.E."/>
            <person name="Wisecaver J.H."/>
            <person name="Arnold A.E."/>
            <person name="Ju Y.M."/>
            <person name="Slot J.C."/>
            <person name="Ahrendt S."/>
            <person name="Moore L.P."/>
            <person name="Eastman K.E."/>
            <person name="Scott K."/>
            <person name="Konkel Z."/>
            <person name="Mondo S.J."/>
            <person name="Kuo A."/>
            <person name="Hayes R.D."/>
            <person name="Haridas S."/>
            <person name="Andreopoulos B."/>
            <person name="Riley R."/>
            <person name="LaButti K."/>
            <person name="Pangilinan J."/>
            <person name="Lipzen A."/>
            <person name="Amirebrahimi M."/>
            <person name="Yan J."/>
            <person name="Adam C."/>
            <person name="Keymanesh K."/>
            <person name="Ng V."/>
            <person name="Louie K."/>
            <person name="Northen T."/>
            <person name="Drula E."/>
            <person name="Henrissat B."/>
            <person name="Hsieh H.M."/>
            <person name="Youens-Clark K."/>
            <person name="Lutzoni F."/>
            <person name="Miadlikowska J."/>
            <person name="Eastwood D.C."/>
            <person name="Hamelin R.C."/>
            <person name="Grigoriev I.V."/>
            <person name="U'Ren J.M."/>
        </authorList>
    </citation>
    <scope>NUCLEOTIDE SEQUENCE [LARGE SCALE GENOMIC DNA]</scope>
    <source>
        <strain evidence="1 2">CBS 119005</strain>
    </source>
</reference>
<accession>A0ACB9YMK8</accession>
<sequence>MAVAGFIEPDFKMMRYLHGEPQKRPNPQLPCIYLDPHDRGQVFFGRQSVLGAMRDALLPFGKSNRDGPDFRQFALCGLGGVGKTEIAMEFALRYKNSFDAVFCVHADEAAKLDKCFQDISVKLGLETADKAHSQVVSRSILKGWLANPTKGDVTTDANINPTTSLNTYASWLMVFDNADDPMLLGDYWPDGSGSVLITSRDPLAKRLFTTRSCGIDLGPLRDEDGGTLLQHLTKSEESPERNAESTARSISHDLAGLPLALAQMAGIIRRDDLSLSGFLSLYQEQEERSALYATKFDTHPNVYQHSVATVWAFEKLSVEAKALLRVASFLGPDMIQESILFDAVTTLLIDDSFSKSQLNNARTELLQTSLFKRDKGNWPPTLGPSTKPVPFLKKEANVQHYQVSRYHRYAALYPHIITLKQRWKLTSNCTVQTKLQFAALLNDGALYQNERGRTHDSDDFLSFAEELCEDTEGDARDAVLVDLHYCLGLISAGNNELTKARRHQEAFFALQKRICESISPDYVDEKLCLAYCELGLSHLLGGRLDESIEAHEHERTIRKKLGPNSFLNNIPLSRAATSASAYMMRALPGDLDMATGRITYTLANLRTLQGRDEEAYQLHLKAHQLLVETFSEREIPRSKHKLAEYFILSDRYEEAIKMINEALRSWSYDVDVYLPELARTSFLKARLLEKMGKDQTANLTYKVAGQLKAEVVPSDKRDVKSLAMKDFDEIVTFWTR</sequence>
<comment type="caution">
    <text evidence="1">The sequence shown here is derived from an EMBL/GenBank/DDBJ whole genome shotgun (WGS) entry which is preliminary data.</text>
</comment>
<name>A0ACB9YMK8_9PEZI</name>
<proteinExistence type="predicted"/>
<organism evidence="1 2">
    <name type="scientific">Hypoxylon rubiginosum</name>
    <dbReference type="NCBI Taxonomy" id="110542"/>
    <lineage>
        <taxon>Eukaryota</taxon>
        <taxon>Fungi</taxon>
        <taxon>Dikarya</taxon>
        <taxon>Ascomycota</taxon>
        <taxon>Pezizomycotina</taxon>
        <taxon>Sordariomycetes</taxon>
        <taxon>Xylariomycetidae</taxon>
        <taxon>Xylariales</taxon>
        <taxon>Hypoxylaceae</taxon>
        <taxon>Hypoxylon</taxon>
    </lineage>
</organism>
<evidence type="ECO:0000313" key="2">
    <source>
        <dbReference type="Proteomes" id="UP001497700"/>
    </source>
</evidence>
<gene>
    <name evidence="1" type="ORF">F4820DRAFT_465933</name>
</gene>
<dbReference type="Proteomes" id="UP001497700">
    <property type="component" value="Unassembled WGS sequence"/>
</dbReference>
<protein>
    <submittedName>
        <fullName evidence="1">P-loop containing nucleoside triphosphate hydrolase protein</fullName>
    </submittedName>
</protein>
<keyword evidence="1" id="KW-0378">Hydrolase</keyword>
<dbReference type="EMBL" id="MU393595">
    <property type="protein sequence ID" value="KAI4860203.1"/>
    <property type="molecule type" value="Genomic_DNA"/>
</dbReference>